<dbReference type="EMBL" id="FOAT01000004">
    <property type="protein sequence ID" value="SEK68471.1"/>
    <property type="molecule type" value="Genomic_DNA"/>
</dbReference>
<dbReference type="Proteomes" id="UP000186015">
    <property type="component" value="Unassembled WGS sequence"/>
</dbReference>
<organism evidence="1 2">
    <name type="scientific">Ruminococcus albus</name>
    <dbReference type="NCBI Taxonomy" id="1264"/>
    <lineage>
        <taxon>Bacteria</taxon>
        <taxon>Bacillati</taxon>
        <taxon>Bacillota</taxon>
        <taxon>Clostridia</taxon>
        <taxon>Eubacteriales</taxon>
        <taxon>Oscillospiraceae</taxon>
        <taxon>Ruminococcus</taxon>
    </lineage>
</organism>
<evidence type="ECO:0000313" key="1">
    <source>
        <dbReference type="EMBL" id="SEK68471.1"/>
    </source>
</evidence>
<dbReference type="RefSeq" id="WP_170844266.1">
    <property type="nucleotide sequence ID" value="NZ_FOAT01000004.1"/>
</dbReference>
<protein>
    <submittedName>
        <fullName evidence="1">Uncharacterized protein</fullName>
    </submittedName>
</protein>
<gene>
    <name evidence="1" type="ORF">SAMN05216469_104177</name>
</gene>
<dbReference type="AlphaFoldDB" id="A0A1H7J121"/>
<name>A0A1H7J121_RUMAL</name>
<proteinExistence type="predicted"/>
<sequence>MMAKASNREIELLNQLAPWLIISEKDGEPAKLKPDAPDEIKKLYKEWLNM</sequence>
<accession>A0A1H7J121</accession>
<reference evidence="1 2" key="1">
    <citation type="submission" date="2016-10" db="EMBL/GenBank/DDBJ databases">
        <authorList>
            <person name="de Groot N.N."/>
        </authorList>
    </citation>
    <scope>NUCLEOTIDE SEQUENCE [LARGE SCALE GENOMIC DNA]</scope>
    <source>
        <strain evidence="1 2">KH2T6</strain>
    </source>
</reference>
<evidence type="ECO:0000313" key="2">
    <source>
        <dbReference type="Proteomes" id="UP000186015"/>
    </source>
</evidence>